<feature type="transmembrane region" description="Helical" evidence="2">
    <location>
        <begin position="35"/>
        <end position="56"/>
    </location>
</feature>
<comment type="caution">
    <text evidence="5">The sequence shown here is derived from an EMBL/GenBank/DDBJ whole genome shotgun (WGS) entry which is preliminary data.</text>
</comment>
<dbReference type="InterPro" id="IPR013656">
    <property type="entry name" value="PAS_4"/>
</dbReference>
<dbReference type="PROSITE" id="PS50887">
    <property type="entry name" value="GGDEF"/>
    <property type="match status" value="1"/>
</dbReference>
<dbReference type="SMART" id="SM00267">
    <property type="entry name" value="GGDEF"/>
    <property type="match status" value="1"/>
</dbReference>
<evidence type="ECO:0000259" key="3">
    <source>
        <dbReference type="PROSITE" id="PS50883"/>
    </source>
</evidence>
<protein>
    <submittedName>
        <fullName evidence="5">Bifunctional diguanylate cyclase/phosphodiesterase</fullName>
    </submittedName>
</protein>
<feature type="transmembrane region" description="Helical" evidence="2">
    <location>
        <begin position="93"/>
        <end position="116"/>
    </location>
</feature>
<dbReference type="PROSITE" id="PS50883">
    <property type="entry name" value="EAL"/>
    <property type="match status" value="1"/>
</dbReference>
<dbReference type="RefSeq" id="WP_379481674.1">
    <property type="nucleotide sequence ID" value="NZ_JBHLTL010000006.1"/>
</dbReference>
<dbReference type="InterPro" id="IPR000160">
    <property type="entry name" value="GGDEF_dom"/>
</dbReference>
<gene>
    <name evidence="5" type="ORF">ACFFF7_12455</name>
</gene>
<dbReference type="PANTHER" id="PTHR44757:SF2">
    <property type="entry name" value="BIOFILM ARCHITECTURE MAINTENANCE PROTEIN MBAA"/>
    <property type="match status" value="1"/>
</dbReference>
<dbReference type="InterPro" id="IPR043128">
    <property type="entry name" value="Rev_trsase/Diguanyl_cyclase"/>
</dbReference>
<dbReference type="SUPFAM" id="SSF55785">
    <property type="entry name" value="PYP-like sensor domain (PAS domain)"/>
    <property type="match status" value="1"/>
</dbReference>
<dbReference type="Pfam" id="PF00990">
    <property type="entry name" value="GGDEF"/>
    <property type="match status" value="1"/>
</dbReference>
<keyword evidence="2" id="KW-0472">Membrane</keyword>
<dbReference type="SUPFAM" id="SSF55073">
    <property type="entry name" value="Nucleotide cyclase"/>
    <property type="match status" value="1"/>
</dbReference>
<proteinExistence type="predicted"/>
<evidence type="ECO:0000259" key="4">
    <source>
        <dbReference type="PROSITE" id="PS50887"/>
    </source>
</evidence>
<feature type="transmembrane region" description="Helical" evidence="2">
    <location>
        <begin position="62"/>
        <end position="81"/>
    </location>
</feature>
<feature type="transmembrane region" description="Helical" evidence="2">
    <location>
        <begin position="122"/>
        <end position="141"/>
    </location>
</feature>
<dbReference type="SUPFAM" id="SSF141868">
    <property type="entry name" value="EAL domain-like"/>
    <property type="match status" value="1"/>
</dbReference>
<dbReference type="Proteomes" id="UP001589943">
    <property type="component" value="Unassembled WGS sequence"/>
</dbReference>
<dbReference type="Pfam" id="PF00563">
    <property type="entry name" value="EAL"/>
    <property type="match status" value="1"/>
</dbReference>
<dbReference type="NCBIfam" id="TIGR00254">
    <property type="entry name" value="GGDEF"/>
    <property type="match status" value="1"/>
</dbReference>
<dbReference type="InterPro" id="IPR000014">
    <property type="entry name" value="PAS"/>
</dbReference>
<keyword evidence="6" id="KW-1185">Reference proteome</keyword>
<dbReference type="SMART" id="SM00052">
    <property type="entry name" value="EAL"/>
    <property type="match status" value="1"/>
</dbReference>
<organism evidence="5 6">
    <name type="scientific">Novosphingobium aquiterrae</name>
    <dbReference type="NCBI Taxonomy" id="624388"/>
    <lineage>
        <taxon>Bacteria</taxon>
        <taxon>Pseudomonadati</taxon>
        <taxon>Pseudomonadota</taxon>
        <taxon>Alphaproteobacteria</taxon>
        <taxon>Sphingomonadales</taxon>
        <taxon>Sphingomonadaceae</taxon>
        <taxon>Novosphingobium</taxon>
    </lineage>
</organism>
<evidence type="ECO:0000313" key="6">
    <source>
        <dbReference type="Proteomes" id="UP001589943"/>
    </source>
</evidence>
<feature type="region of interest" description="Disordered" evidence="1">
    <location>
        <begin position="768"/>
        <end position="791"/>
    </location>
</feature>
<keyword evidence="2" id="KW-1133">Transmembrane helix</keyword>
<feature type="domain" description="EAL" evidence="3">
    <location>
        <begin position="515"/>
        <end position="765"/>
    </location>
</feature>
<reference evidence="5 6" key="1">
    <citation type="submission" date="2024-09" db="EMBL/GenBank/DDBJ databases">
        <authorList>
            <person name="Sun Q."/>
            <person name="Mori K."/>
        </authorList>
    </citation>
    <scope>NUCLEOTIDE SEQUENCE [LARGE SCALE GENOMIC DNA]</scope>
    <source>
        <strain evidence="5 6">NCAIM B.02537</strain>
    </source>
</reference>
<feature type="domain" description="GGDEF" evidence="4">
    <location>
        <begin position="367"/>
        <end position="506"/>
    </location>
</feature>
<dbReference type="Gene3D" id="3.30.70.270">
    <property type="match status" value="1"/>
</dbReference>
<dbReference type="InterPro" id="IPR029787">
    <property type="entry name" value="Nucleotide_cyclase"/>
</dbReference>
<dbReference type="NCBIfam" id="TIGR00229">
    <property type="entry name" value="sensory_box"/>
    <property type="match status" value="1"/>
</dbReference>
<dbReference type="InterPro" id="IPR035965">
    <property type="entry name" value="PAS-like_dom_sf"/>
</dbReference>
<feature type="compositionally biased region" description="Polar residues" evidence="1">
    <location>
        <begin position="781"/>
        <end position="791"/>
    </location>
</feature>
<dbReference type="Gene3D" id="3.30.450.20">
    <property type="entry name" value="PAS domain"/>
    <property type="match status" value="1"/>
</dbReference>
<evidence type="ECO:0000256" key="1">
    <source>
        <dbReference type="SAM" id="MobiDB-lite"/>
    </source>
</evidence>
<keyword evidence="2" id="KW-0812">Transmembrane</keyword>
<dbReference type="InterPro" id="IPR035919">
    <property type="entry name" value="EAL_sf"/>
</dbReference>
<evidence type="ECO:0000313" key="5">
    <source>
        <dbReference type="EMBL" id="MFC0590228.1"/>
    </source>
</evidence>
<name>A0ABV6PMC0_9SPHN</name>
<dbReference type="CDD" id="cd01948">
    <property type="entry name" value="EAL"/>
    <property type="match status" value="1"/>
</dbReference>
<evidence type="ECO:0000256" key="2">
    <source>
        <dbReference type="SAM" id="Phobius"/>
    </source>
</evidence>
<dbReference type="CDD" id="cd00130">
    <property type="entry name" value="PAS"/>
    <property type="match status" value="1"/>
</dbReference>
<sequence>MVSKQAMLRSAVAPELRDWVDNRLISAHIRIVKPMVAATVLNAVVVIAALVGQVGWPHLCLYAFSSLGAALHRVWLAAGIARGRRQKRPQKIMHAFFLNSLWLGLTLGILLALWFPVVSPDAQILLTIAATTQIASAAYTVRTLPASATVYVAAQALGLVIALARIATPTALAGLAILMLSSALLIRMARTARDLFVTRILSDRDLAASARTVKLLLSEYEESGSDLLFELDRQGNLVGVSQRFAAALGQPADALEGTAFQTLFAASEQQAALADLLDRRARISDLVLACSTSGEEARWWSVTGRPCFQVEGDRAAFRGVITDVTTQRLAESRAQRMANFDTLTGLPNRARFDAALADILDGRSAGEQIAVVMVDVDHFKEVNDVHGHPIGDALLRTLADAMAAWIGESGLGGNSPLLARLGGDEFAIVVAGHDACDHAVRLADLLGEQLFAPLPVDGHEIATSLSIGIALAPFHTDQKAQLLSYAGIALHAAKQGGRAMWEMFEPGMDTVLHERHALSRDLRHAVTRGELRLFIQPLVDITSEAKTGYEALLRWQHPTRGLVAPDQFIPLAEETGLIVPIGEWVIRQALAEAATWQNGETIAINLSAVQIGSPGLLPVIVNALAETGLEPARVEFEITESVLLHNSAANIEVLNNLHKLGVKIALDDFGTGYASLTYLLTFPFDKIKIDRRFVSELATREESRAIVGAVIALANQLGMCTLAEGVEEPEQLATLRQHGCRMVQGWLFGKALPFEDYHPRRIAAAPVDPPLRLPPARKRLQSQTYSRRARA</sequence>
<dbReference type="InterPro" id="IPR001633">
    <property type="entry name" value="EAL_dom"/>
</dbReference>
<dbReference type="CDD" id="cd01949">
    <property type="entry name" value="GGDEF"/>
    <property type="match status" value="1"/>
</dbReference>
<dbReference type="EMBL" id="JBHLTL010000006">
    <property type="protein sequence ID" value="MFC0590228.1"/>
    <property type="molecule type" value="Genomic_DNA"/>
</dbReference>
<dbReference type="PANTHER" id="PTHR44757">
    <property type="entry name" value="DIGUANYLATE CYCLASE DGCP"/>
    <property type="match status" value="1"/>
</dbReference>
<dbReference type="Pfam" id="PF08448">
    <property type="entry name" value="PAS_4"/>
    <property type="match status" value="1"/>
</dbReference>
<dbReference type="InterPro" id="IPR052155">
    <property type="entry name" value="Biofilm_reg_signaling"/>
</dbReference>
<accession>A0ABV6PMC0</accession>
<dbReference type="Gene3D" id="3.20.20.450">
    <property type="entry name" value="EAL domain"/>
    <property type="match status" value="1"/>
</dbReference>